<proteinExistence type="inferred from homology"/>
<evidence type="ECO:0000256" key="8">
    <source>
        <dbReference type="ARBA" id="ARBA00022741"/>
    </source>
</evidence>
<organism evidence="14 15">
    <name type="scientific">Roseovarius mucosus DSM 17069</name>
    <dbReference type="NCBI Taxonomy" id="1288298"/>
    <lineage>
        <taxon>Bacteria</taxon>
        <taxon>Pseudomonadati</taxon>
        <taxon>Pseudomonadota</taxon>
        <taxon>Alphaproteobacteria</taxon>
        <taxon>Rhodobacterales</taxon>
        <taxon>Roseobacteraceae</taxon>
        <taxon>Roseovarius</taxon>
    </lineage>
</organism>
<evidence type="ECO:0000256" key="10">
    <source>
        <dbReference type="ARBA" id="ARBA00022840"/>
    </source>
</evidence>
<evidence type="ECO:0000256" key="11">
    <source>
        <dbReference type="ARBA" id="ARBA00023098"/>
    </source>
</evidence>
<evidence type="ECO:0000256" key="12">
    <source>
        <dbReference type="ARBA" id="ARBA00029757"/>
    </source>
</evidence>
<dbReference type="AlphaFoldDB" id="A0A0A0HLM7"/>
<dbReference type="HOGENOM" id="CLU_038816_0_0_5"/>
<comment type="catalytic activity">
    <reaction evidence="13">
        <text>a lipid A disaccharide + ATP = a lipid IVA + ADP + H(+)</text>
        <dbReference type="Rhea" id="RHEA:67840"/>
        <dbReference type="ChEBI" id="CHEBI:15378"/>
        <dbReference type="ChEBI" id="CHEBI:30616"/>
        <dbReference type="ChEBI" id="CHEBI:176343"/>
        <dbReference type="ChEBI" id="CHEBI:176425"/>
        <dbReference type="ChEBI" id="CHEBI:456216"/>
        <dbReference type="EC" id="2.7.1.130"/>
    </reaction>
</comment>
<evidence type="ECO:0000256" key="2">
    <source>
        <dbReference type="ARBA" id="ARBA00004870"/>
    </source>
</evidence>
<dbReference type="GO" id="GO:0009245">
    <property type="term" value="P:lipid A biosynthetic process"/>
    <property type="evidence" value="ECO:0007669"/>
    <property type="project" value="UniProtKB-UniRule"/>
</dbReference>
<keyword evidence="8 13" id="KW-0547">Nucleotide-binding</keyword>
<dbReference type="PANTHER" id="PTHR42724">
    <property type="entry name" value="TETRAACYLDISACCHARIDE 4'-KINASE"/>
    <property type="match status" value="1"/>
</dbReference>
<comment type="similarity">
    <text evidence="13">Belongs to the LpxK family.</text>
</comment>
<comment type="caution">
    <text evidence="14">The sequence shown here is derived from an EMBL/GenBank/DDBJ whole genome shotgun (WGS) entry which is preliminary data.</text>
</comment>
<dbReference type="UniPathway" id="UPA00359">
    <property type="reaction ID" value="UER00482"/>
</dbReference>
<evidence type="ECO:0000313" key="14">
    <source>
        <dbReference type="EMBL" id="KGM87569.1"/>
    </source>
</evidence>
<accession>A0A0A0HLM7</accession>
<evidence type="ECO:0000256" key="1">
    <source>
        <dbReference type="ARBA" id="ARBA00002274"/>
    </source>
</evidence>
<keyword evidence="11 13" id="KW-0443">Lipid metabolism</keyword>
<protein>
    <recommendedName>
        <fullName evidence="4 13">Tetraacyldisaccharide 4'-kinase</fullName>
        <ecNumber evidence="3 13">2.7.1.130</ecNumber>
    </recommendedName>
    <alternativeName>
        <fullName evidence="12 13">Lipid A 4'-kinase</fullName>
    </alternativeName>
</protein>
<reference evidence="14 15" key="1">
    <citation type="submission" date="2013-01" db="EMBL/GenBank/DDBJ databases">
        <authorList>
            <person name="Fiebig A."/>
            <person name="Goeker M."/>
            <person name="Klenk H.-P.P."/>
        </authorList>
    </citation>
    <scope>NUCLEOTIDE SEQUENCE [LARGE SCALE GENOMIC DNA]</scope>
    <source>
        <strain evidence="14 15">DSM 17069</strain>
    </source>
</reference>
<dbReference type="eggNOG" id="COG1663">
    <property type="taxonomic scope" value="Bacteria"/>
</dbReference>
<keyword evidence="6 13" id="KW-0441">Lipid A biosynthesis</keyword>
<evidence type="ECO:0000256" key="6">
    <source>
        <dbReference type="ARBA" id="ARBA00022556"/>
    </source>
</evidence>
<keyword evidence="5 13" id="KW-0444">Lipid biosynthesis</keyword>
<dbReference type="STRING" id="215743.ROSMUCSMR3_02996"/>
<evidence type="ECO:0000256" key="5">
    <source>
        <dbReference type="ARBA" id="ARBA00022516"/>
    </source>
</evidence>
<dbReference type="InterPro" id="IPR003758">
    <property type="entry name" value="LpxK"/>
</dbReference>
<dbReference type="PATRIC" id="fig|1288298.3.peg.2318"/>
<dbReference type="HAMAP" id="MF_00409">
    <property type="entry name" value="LpxK"/>
    <property type="match status" value="1"/>
</dbReference>
<dbReference type="GO" id="GO:0009244">
    <property type="term" value="P:lipopolysaccharide core region biosynthetic process"/>
    <property type="evidence" value="ECO:0007669"/>
    <property type="project" value="TreeGrafter"/>
</dbReference>
<evidence type="ECO:0000256" key="9">
    <source>
        <dbReference type="ARBA" id="ARBA00022777"/>
    </source>
</evidence>
<keyword evidence="10 13" id="KW-0067">ATP-binding</keyword>
<dbReference type="OrthoDB" id="9766423at2"/>
<dbReference type="EC" id="2.7.1.130" evidence="3 13"/>
<gene>
    <name evidence="13" type="primary">lpxK</name>
    <name evidence="14" type="ORF">rosmuc_02305</name>
</gene>
<keyword evidence="7 13" id="KW-0808">Transferase</keyword>
<comment type="function">
    <text evidence="1 13">Transfers the gamma-phosphate of ATP to the 4'-position of a tetraacyldisaccharide 1-phosphate intermediate (termed DS-1-P) to form tetraacyldisaccharide 1,4'-bis-phosphate (lipid IVA).</text>
</comment>
<evidence type="ECO:0000256" key="7">
    <source>
        <dbReference type="ARBA" id="ARBA00022679"/>
    </source>
</evidence>
<dbReference type="Pfam" id="PF02606">
    <property type="entry name" value="LpxK"/>
    <property type="match status" value="1"/>
</dbReference>
<dbReference type="Proteomes" id="UP000030021">
    <property type="component" value="Unassembled WGS sequence"/>
</dbReference>
<evidence type="ECO:0000256" key="3">
    <source>
        <dbReference type="ARBA" id="ARBA00012071"/>
    </source>
</evidence>
<dbReference type="GO" id="GO:0005886">
    <property type="term" value="C:plasma membrane"/>
    <property type="evidence" value="ECO:0007669"/>
    <property type="project" value="TreeGrafter"/>
</dbReference>
<keyword evidence="9 13" id="KW-0418">Kinase</keyword>
<evidence type="ECO:0000256" key="4">
    <source>
        <dbReference type="ARBA" id="ARBA00016436"/>
    </source>
</evidence>
<dbReference type="GO" id="GO:0009029">
    <property type="term" value="F:lipid-A 4'-kinase activity"/>
    <property type="evidence" value="ECO:0007669"/>
    <property type="project" value="UniProtKB-UniRule"/>
</dbReference>
<sequence length="331" mass="34997">MSLPAHWFTPPDRPGLRARLLTPWAHWRARGKRVDGDGWRAPVPLISVDALAAGGVGALPAVLAVVGHIQRLGFAPVILARGGSGPLRVEPRRHGAAEVGAAALLAADFAPTWVASDWASGARAALAEGGADCLVMMGGLRDPALVKDVSIGVVDAVRGFGNGRCRPAGPLAEPLAVALARVDLLIPVGPRSAQERFAELWAERLDMPRMPGDLQPLPTGMEWAGARLLAFAGGEDPGLFFATLRGLGAELVRFEALATEEAYGSALLARLEREAYLRAAQLVTTEEDAVRLPEAFRRKVLSLPMRLNLPDMAPLDAALTRVGLRQGGKVS</sequence>
<evidence type="ECO:0000256" key="13">
    <source>
        <dbReference type="HAMAP-Rule" id="MF_00409"/>
    </source>
</evidence>
<comment type="pathway">
    <text evidence="2 13">Glycolipid biosynthesis; lipid IV(A) biosynthesis; lipid IV(A) from (3R)-3-hydroxytetradecanoyl-[acyl-carrier-protein] and UDP-N-acetyl-alpha-D-glucosamine: step 6/6.</text>
</comment>
<evidence type="ECO:0000313" key="15">
    <source>
        <dbReference type="Proteomes" id="UP000030021"/>
    </source>
</evidence>
<dbReference type="PANTHER" id="PTHR42724:SF1">
    <property type="entry name" value="TETRAACYLDISACCHARIDE 4'-KINASE, MITOCHONDRIAL-RELATED"/>
    <property type="match status" value="1"/>
</dbReference>
<dbReference type="GO" id="GO:0005524">
    <property type="term" value="F:ATP binding"/>
    <property type="evidence" value="ECO:0007669"/>
    <property type="project" value="UniProtKB-UniRule"/>
</dbReference>
<dbReference type="EMBL" id="AONH01000013">
    <property type="protein sequence ID" value="KGM87569.1"/>
    <property type="molecule type" value="Genomic_DNA"/>
</dbReference>
<comment type="caution">
    <text evidence="13">Lacks conserved residue(s) required for the propagation of feature annotation.</text>
</comment>
<dbReference type="RefSeq" id="WP_037273406.1">
    <property type="nucleotide sequence ID" value="NZ_KN293980.1"/>
</dbReference>
<name>A0A0A0HLM7_9RHOB</name>